<feature type="compositionally biased region" description="Low complexity" evidence="1">
    <location>
        <begin position="27"/>
        <end position="37"/>
    </location>
</feature>
<protein>
    <submittedName>
        <fullName evidence="2">Uncharacterized protein</fullName>
    </submittedName>
</protein>
<accession>A0ABR2MRG9</accession>
<gene>
    <name evidence="2" type="ORF">KSP40_PGU019429</name>
</gene>
<evidence type="ECO:0000313" key="3">
    <source>
        <dbReference type="Proteomes" id="UP001412067"/>
    </source>
</evidence>
<sequence>MAFIPSQCIRPFSSKSGGSARRQRRTSPSSSADPSSPKVGCMGQVRRCKSTTTVALPQHPKHHGGRGLYFLVASAAFLFVSPINRSRRAKAKKSPRVAVKGSRVASVEDIDPPLPVVAVEELDPPLPVAVAARKERAARGADQVSLWKRRCRSRKLDELFFCKPERLPAVIVELVV</sequence>
<dbReference type="PANTHER" id="PTHR36323:SF1">
    <property type="entry name" value="MYOTUBULARIN-LIKE PROTEIN"/>
    <property type="match status" value="1"/>
</dbReference>
<dbReference type="PANTHER" id="PTHR36323">
    <property type="entry name" value="MYOTUBULARIN-LIKE PROTEIN"/>
    <property type="match status" value="1"/>
</dbReference>
<evidence type="ECO:0000313" key="2">
    <source>
        <dbReference type="EMBL" id="KAK8966214.1"/>
    </source>
</evidence>
<keyword evidence="3" id="KW-1185">Reference proteome</keyword>
<dbReference type="EMBL" id="JBBWWR010000005">
    <property type="protein sequence ID" value="KAK8966214.1"/>
    <property type="molecule type" value="Genomic_DNA"/>
</dbReference>
<feature type="region of interest" description="Disordered" evidence="1">
    <location>
        <begin position="10"/>
        <end position="42"/>
    </location>
</feature>
<organism evidence="2 3">
    <name type="scientific">Platanthera guangdongensis</name>
    <dbReference type="NCBI Taxonomy" id="2320717"/>
    <lineage>
        <taxon>Eukaryota</taxon>
        <taxon>Viridiplantae</taxon>
        <taxon>Streptophyta</taxon>
        <taxon>Embryophyta</taxon>
        <taxon>Tracheophyta</taxon>
        <taxon>Spermatophyta</taxon>
        <taxon>Magnoliopsida</taxon>
        <taxon>Liliopsida</taxon>
        <taxon>Asparagales</taxon>
        <taxon>Orchidaceae</taxon>
        <taxon>Orchidoideae</taxon>
        <taxon>Orchideae</taxon>
        <taxon>Orchidinae</taxon>
        <taxon>Platanthera</taxon>
    </lineage>
</organism>
<proteinExistence type="predicted"/>
<evidence type="ECO:0000256" key="1">
    <source>
        <dbReference type="SAM" id="MobiDB-lite"/>
    </source>
</evidence>
<dbReference type="Proteomes" id="UP001412067">
    <property type="component" value="Unassembled WGS sequence"/>
</dbReference>
<comment type="caution">
    <text evidence="2">The sequence shown here is derived from an EMBL/GenBank/DDBJ whole genome shotgun (WGS) entry which is preliminary data.</text>
</comment>
<reference evidence="2 3" key="1">
    <citation type="journal article" date="2022" name="Nat. Plants">
        <title>Genomes of leafy and leafless Platanthera orchids illuminate the evolution of mycoheterotrophy.</title>
        <authorList>
            <person name="Li M.H."/>
            <person name="Liu K.W."/>
            <person name="Li Z."/>
            <person name="Lu H.C."/>
            <person name="Ye Q.L."/>
            <person name="Zhang D."/>
            <person name="Wang J.Y."/>
            <person name="Li Y.F."/>
            <person name="Zhong Z.M."/>
            <person name="Liu X."/>
            <person name="Yu X."/>
            <person name="Liu D.K."/>
            <person name="Tu X.D."/>
            <person name="Liu B."/>
            <person name="Hao Y."/>
            <person name="Liao X.Y."/>
            <person name="Jiang Y.T."/>
            <person name="Sun W.H."/>
            <person name="Chen J."/>
            <person name="Chen Y.Q."/>
            <person name="Ai Y."/>
            <person name="Zhai J.W."/>
            <person name="Wu S.S."/>
            <person name="Zhou Z."/>
            <person name="Hsiao Y.Y."/>
            <person name="Wu W.L."/>
            <person name="Chen Y.Y."/>
            <person name="Lin Y.F."/>
            <person name="Hsu J.L."/>
            <person name="Li C.Y."/>
            <person name="Wang Z.W."/>
            <person name="Zhao X."/>
            <person name="Zhong W.Y."/>
            <person name="Ma X.K."/>
            <person name="Ma L."/>
            <person name="Huang J."/>
            <person name="Chen G.Z."/>
            <person name="Huang M.Z."/>
            <person name="Huang L."/>
            <person name="Peng D.H."/>
            <person name="Luo Y.B."/>
            <person name="Zou S.Q."/>
            <person name="Chen S.P."/>
            <person name="Lan S."/>
            <person name="Tsai W.C."/>
            <person name="Van de Peer Y."/>
            <person name="Liu Z.J."/>
        </authorList>
    </citation>
    <scope>NUCLEOTIDE SEQUENCE [LARGE SCALE GENOMIC DNA]</scope>
    <source>
        <strain evidence="2">Lor288</strain>
    </source>
</reference>
<name>A0ABR2MRG9_9ASPA</name>